<feature type="domain" description="Capsule synthesis protein CapA" evidence="2">
    <location>
        <begin position="6"/>
        <end position="266"/>
    </location>
</feature>
<evidence type="ECO:0000259" key="2">
    <source>
        <dbReference type="SMART" id="SM00854"/>
    </source>
</evidence>
<proteinExistence type="inferred from homology"/>
<dbReference type="Pfam" id="PF09587">
    <property type="entry name" value="PGA_cap"/>
    <property type="match status" value="1"/>
</dbReference>
<comment type="caution">
    <text evidence="3">The sequence shown here is derived from an EMBL/GenBank/DDBJ whole genome shotgun (WGS) entry which is preliminary data.</text>
</comment>
<dbReference type="InterPro" id="IPR029052">
    <property type="entry name" value="Metallo-depent_PP-like"/>
</dbReference>
<dbReference type="SUPFAM" id="SSF56300">
    <property type="entry name" value="Metallo-dependent phosphatases"/>
    <property type="match status" value="1"/>
</dbReference>
<gene>
    <name evidence="3" type="ORF">CUU66_21985</name>
</gene>
<evidence type="ECO:0000313" key="3">
    <source>
        <dbReference type="EMBL" id="PLT27784.1"/>
    </source>
</evidence>
<name>A0A2N5M091_9BACI</name>
<dbReference type="Proteomes" id="UP000234748">
    <property type="component" value="Unassembled WGS sequence"/>
</dbReference>
<dbReference type="Gene3D" id="3.60.21.10">
    <property type="match status" value="1"/>
</dbReference>
<dbReference type="CDD" id="cd07381">
    <property type="entry name" value="MPP_CapA"/>
    <property type="match status" value="1"/>
</dbReference>
<dbReference type="AlphaFoldDB" id="A0A2N5M091"/>
<dbReference type="PANTHER" id="PTHR33393:SF11">
    <property type="entry name" value="POLYGLUTAMINE SYNTHESIS ACCESSORY PROTEIN RV0574C-RELATED"/>
    <property type="match status" value="1"/>
</dbReference>
<protein>
    <recommendedName>
        <fullName evidence="2">Capsule synthesis protein CapA domain-containing protein</fullName>
    </recommendedName>
</protein>
<dbReference type="RefSeq" id="WP_101645532.1">
    <property type="nucleotide sequence ID" value="NZ_PGUY01000078.1"/>
</dbReference>
<dbReference type="InterPro" id="IPR052169">
    <property type="entry name" value="CW_Biosynth-Accessory"/>
</dbReference>
<dbReference type="EMBL" id="PGUY01000078">
    <property type="protein sequence ID" value="PLT27784.1"/>
    <property type="molecule type" value="Genomic_DNA"/>
</dbReference>
<organism evidence="3 4">
    <name type="scientific">Peribacillus deserti</name>
    <dbReference type="NCBI Taxonomy" id="673318"/>
    <lineage>
        <taxon>Bacteria</taxon>
        <taxon>Bacillati</taxon>
        <taxon>Bacillota</taxon>
        <taxon>Bacilli</taxon>
        <taxon>Bacillales</taxon>
        <taxon>Bacillaceae</taxon>
        <taxon>Peribacillus</taxon>
    </lineage>
</organism>
<evidence type="ECO:0000256" key="1">
    <source>
        <dbReference type="ARBA" id="ARBA00005662"/>
    </source>
</evidence>
<accession>A0A2N5M091</accession>
<dbReference type="PANTHER" id="PTHR33393">
    <property type="entry name" value="POLYGLUTAMINE SYNTHESIS ACCESSORY PROTEIN RV0574C-RELATED"/>
    <property type="match status" value="1"/>
</dbReference>
<evidence type="ECO:0000313" key="4">
    <source>
        <dbReference type="Proteomes" id="UP000234748"/>
    </source>
</evidence>
<comment type="similarity">
    <text evidence="1">Belongs to the CapA family.</text>
</comment>
<sequence>MNEKYSITFGGDTSLGDYYLRKFEKDKSPLLRLSNDPASFFEGVKPLVENSTHLILNFESVLAENPKKVYKSKQYPNYDNPKRTLEVLNGLGVTAVNLANNHSNDFGSEIMLNTVQQLNDAGINSFGVGANILEASKPLRIQLMGGETTKSVYILAGLLASQRYWKDYSFSAEQEKPGVCPFKIKSIKKRITNLRSEDPTAIIVVCPHWQGYDYKRVPQKIKKICRELIDAGANYVLAHGTHMINPLEKRGEGIIAYSIGNFIFNSPGRYQKYKAPPYSFIVRLEIEERNGKWDIKERFYPIQSDPRRTGYNNRPVNESEAEEIQQILIEKSNTQHQNVFSIKKDSRGFYFV</sequence>
<dbReference type="SMART" id="SM00854">
    <property type="entry name" value="PGA_cap"/>
    <property type="match status" value="1"/>
</dbReference>
<dbReference type="OrthoDB" id="9810906at2"/>
<dbReference type="InterPro" id="IPR019079">
    <property type="entry name" value="Capsule_synth_CapA"/>
</dbReference>
<keyword evidence="4" id="KW-1185">Reference proteome</keyword>
<reference evidence="3 4" key="1">
    <citation type="submission" date="2017-11" db="EMBL/GenBank/DDBJ databases">
        <title>Comparitive Functional Genomics of Dry Heat Resistant strains isolated from the Viking Spacecraft.</title>
        <authorList>
            <person name="Seuylemezian A."/>
            <person name="Cooper K."/>
            <person name="Vaishampayan P."/>
        </authorList>
    </citation>
    <scope>NUCLEOTIDE SEQUENCE [LARGE SCALE GENOMIC DNA]</scope>
    <source>
        <strain evidence="3 4">V1-29</strain>
    </source>
</reference>